<evidence type="ECO:0000259" key="8">
    <source>
        <dbReference type="PROSITE" id="PS50928"/>
    </source>
</evidence>
<evidence type="ECO:0000256" key="6">
    <source>
        <dbReference type="ARBA" id="ARBA00023136"/>
    </source>
</evidence>
<evidence type="ECO:0000256" key="4">
    <source>
        <dbReference type="ARBA" id="ARBA00022692"/>
    </source>
</evidence>
<evidence type="ECO:0000313" key="9">
    <source>
        <dbReference type="EMBL" id="TQS41131.1"/>
    </source>
</evidence>
<comment type="similarity">
    <text evidence="7">Belongs to the binding-protein-dependent transport system permease family.</text>
</comment>
<dbReference type="Proteomes" id="UP000317982">
    <property type="component" value="Unassembled WGS sequence"/>
</dbReference>
<dbReference type="InterPro" id="IPR000515">
    <property type="entry name" value="MetI-like"/>
</dbReference>
<dbReference type="InParanoid" id="A0A545AII9"/>
<dbReference type="PANTHER" id="PTHR43163">
    <property type="entry name" value="DIPEPTIDE TRANSPORT SYSTEM PERMEASE PROTEIN DPPB-RELATED"/>
    <property type="match status" value="1"/>
</dbReference>
<keyword evidence="6 7" id="KW-0472">Membrane</keyword>
<feature type="transmembrane region" description="Helical" evidence="7">
    <location>
        <begin position="133"/>
        <end position="156"/>
    </location>
</feature>
<dbReference type="EMBL" id="VIRS01000029">
    <property type="protein sequence ID" value="TQS41131.1"/>
    <property type="molecule type" value="Genomic_DNA"/>
</dbReference>
<feature type="transmembrane region" description="Helical" evidence="7">
    <location>
        <begin position="97"/>
        <end position="121"/>
    </location>
</feature>
<evidence type="ECO:0000313" key="10">
    <source>
        <dbReference type="Proteomes" id="UP000317982"/>
    </source>
</evidence>
<comment type="subcellular location">
    <subcellularLocation>
        <location evidence="1 7">Cell membrane</location>
        <topology evidence="1 7">Multi-pass membrane protein</topology>
    </subcellularLocation>
</comment>
<dbReference type="SUPFAM" id="SSF161098">
    <property type="entry name" value="MetI-like"/>
    <property type="match status" value="1"/>
</dbReference>
<protein>
    <submittedName>
        <fullName evidence="9">ABC transporter permease</fullName>
    </submittedName>
</protein>
<dbReference type="AlphaFoldDB" id="A0A545AII9"/>
<dbReference type="Pfam" id="PF19300">
    <property type="entry name" value="BPD_transp_1_N"/>
    <property type="match status" value="1"/>
</dbReference>
<dbReference type="OrthoDB" id="9778910at2"/>
<dbReference type="PROSITE" id="PS50928">
    <property type="entry name" value="ABC_TM1"/>
    <property type="match status" value="1"/>
</dbReference>
<dbReference type="GO" id="GO:0055085">
    <property type="term" value="P:transmembrane transport"/>
    <property type="evidence" value="ECO:0007669"/>
    <property type="project" value="InterPro"/>
</dbReference>
<dbReference type="CDD" id="cd06261">
    <property type="entry name" value="TM_PBP2"/>
    <property type="match status" value="1"/>
</dbReference>
<keyword evidence="3" id="KW-1003">Cell membrane</keyword>
<comment type="caution">
    <text evidence="9">The sequence shown here is derived from an EMBL/GenBank/DDBJ whole genome shotgun (WGS) entry which is preliminary data.</text>
</comment>
<dbReference type="Gene3D" id="1.10.3720.10">
    <property type="entry name" value="MetI-like"/>
    <property type="match status" value="1"/>
</dbReference>
<dbReference type="InterPro" id="IPR045621">
    <property type="entry name" value="BPD_transp_1_N"/>
</dbReference>
<feature type="transmembrane region" description="Helical" evidence="7">
    <location>
        <begin position="234"/>
        <end position="260"/>
    </location>
</feature>
<organism evidence="9 10">
    <name type="scientific">Cryptosporangium phraense</name>
    <dbReference type="NCBI Taxonomy" id="2593070"/>
    <lineage>
        <taxon>Bacteria</taxon>
        <taxon>Bacillati</taxon>
        <taxon>Actinomycetota</taxon>
        <taxon>Actinomycetes</taxon>
        <taxon>Cryptosporangiales</taxon>
        <taxon>Cryptosporangiaceae</taxon>
        <taxon>Cryptosporangium</taxon>
    </lineage>
</organism>
<feature type="transmembrane region" description="Helical" evidence="7">
    <location>
        <begin position="9"/>
        <end position="30"/>
    </location>
</feature>
<keyword evidence="4 7" id="KW-0812">Transmembrane</keyword>
<dbReference type="RefSeq" id="WP_142708380.1">
    <property type="nucleotide sequence ID" value="NZ_VIRS01000029.1"/>
</dbReference>
<name>A0A545AII9_9ACTN</name>
<dbReference type="PANTHER" id="PTHR43163:SF6">
    <property type="entry name" value="DIPEPTIDE TRANSPORT SYSTEM PERMEASE PROTEIN DPPB-RELATED"/>
    <property type="match status" value="1"/>
</dbReference>
<evidence type="ECO:0000256" key="5">
    <source>
        <dbReference type="ARBA" id="ARBA00022989"/>
    </source>
</evidence>
<keyword evidence="10" id="KW-1185">Reference proteome</keyword>
<dbReference type="GO" id="GO:0005886">
    <property type="term" value="C:plasma membrane"/>
    <property type="evidence" value="ECO:0007669"/>
    <property type="project" value="UniProtKB-SubCell"/>
</dbReference>
<gene>
    <name evidence="9" type="ORF">FL583_30790</name>
</gene>
<dbReference type="Pfam" id="PF00528">
    <property type="entry name" value="BPD_transp_1"/>
    <property type="match status" value="1"/>
</dbReference>
<reference evidence="9 10" key="1">
    <citation type="submission" date="2019-07" db="EMBL/GenBank/DDBJ databases">
        <title>Cryptosporangium phraense sp. nov., isolated from plant litter.</title>
        <authorList>
            <person name="Suriyachadkun C."/>
        </authorList>
    </citation>
    <scope>NUCLEOTIDE SEQUENCE [LARGE SCALE GENOMIC DNA]</scope>
    <source>
        <strain evidence="9 10">A-T 5661</strain>
    </source>
</reference>
<proteinExistence type="inferred from homology"/>
<evidence type="ECO:0000256" key="3">
    <source>
        <dbReference type="ARBA" id="ARBA00022475"/>
    </source>
</evidence>
<accession>A0A545AII9</accession>
<feature type="transmembrane region" description="Helical" evidence="7">
    <location>
        <begin position="176"/>
        <end position="195"/>
    </location>
</feature>
<evidence type="ECO:0000256" key="2">
    <source>
        <dbReference type="ARBA" id="ARBA00022448"/>
    </source>
</evidence>
<evidence type="ECO:0000256" key="1">
    <source>
        <dbReference type="ARBA" id="ARBA00004651"/>
    </source>
</evidence>
<keyword evidence="5 7" id="KW-1133">Transmembrane helix</keyword>
<keyword evidence="2 7" id="KW-0813">Transport</keyword>
<feature type="domain" description="ABC transmembrane type-1" evidence="8">
    <location>
        <begin position="95"/>
        <end position="299"/>
    </location>
</feature>
<evidence type="ECO:0000256" key="7">
    <source>
        <dbReference type="RuleBase" id="RU363032"/>
    </source>
</evidence>
<sequence>MLRLLVNRLALSVPLLFVVSVLVFGLASLVPGDAARTILGEQATPQAVDYLRNQMGLDRPWYDRYGSWLAGVLHGDFGTSILSGQDVWTTLNTRLSVTLSLVLTALVVSTVIGVALGLVSAVRGGFLGRLVDVVSLIGLALPNFWIAIVLVSLFAVQFRLFPATGYVPLTTSPSEWISSLAMPVAALSLLGIAVIGKQTRDSVLDTLDAEYVRVLRANGVSERRILFVHVLRNAAIPIVTAMGVVAVGMVGGSVFIESVFVLPGLGSLATQSTLDHDLPVILGLGVYFTVLVIVANLLVDVAYGFLNPKVRAS</sequence>
<dbReference type="InterPro" id="IPR035906">
    <property type="entry name" value="MetI-like_sf"/>
</dbReference>
<feature type="transmembrane region" description="Helical" evidence="7">
    <location>
        <begin position="280"/>
        <end position="306"/>
    </location>
</feature>